<evidence type="ECO:0000259" key="5">
    <source>
        <dbReference type="Pfam" id="PF02902"/>
    </source>
</evidence>
<accession>A0A2U1MN38</accession>
<keyword evidence="2" id="KW-0645">Protease</keyword>
<dbReference type="PANTHER" id="PTHR33018">
    <property type="entry name" value="OS10G0338966 PROTEIN-RELATED"/>
    <property type="match status" value="1"/>
</dbReference>
<feature type="compositionally biased region" description="Basic residues" evidence="4">
    <location>
        <begin position="293"/>
        <end position="303"/>
    </location>
</feature>
<keyword evidence="3" id="KW-0378">Hydrolase</keyword>
<dbReference type="Proteomes" id="UP000245207">
    <property type="component" value="Unassembled WGS sequence"/>
</dbReference>
<dbReference type="InterPro" id="IPR058352">
    <property type="entry name" value="DUF8039"/>
</dbReference>
<feature type="compositionally biased region" description="Low complexity" evidence="4">
    <location>
        <begin position="202"/>
        <end position="233"/>
    </location>
</feature>
<dbReference type="GO" id="GO:0008234">
    <property type="term" value="F:cysteine-type peptidase activity"/>
    <property type="evidence" value="ECO:0007669"/>
    <property type="project" value="InterPro"/>
</dbReference>
<feature type="domain" description="Ubiquitin-like protease family profile" evidence="5">
    <location>
        <begin position="434"/>
        <end position="552"/>
    </location>
</feature>
<protein>
    <recommendedName>
        <fullName evidence="9">Ulp1 protease family, C-terminal catalytic domain-containing protein</fullName>
    </recommendedName>
</protein>
<evidence type="ECO:0000313" key="8">
    <source>
        <dbReference type="Proteomes" id="UP000245207"/>
    </source>
</evidence>
<dbReference type="GO" id="GO:0006508">
    <property type="term" value="P:proteolysis"/>
    <property type="evidence" value="ECO:0007669"/>
    <property type="project" value="UniProtKB-KW"/>
</dbReference>
<evidence type="ECO:0000256" key="2">
    <source>
        <dbReference type="ARBA" id="ARBA00022670"/>
    </source>
</evidence>
<feature type="domain" description="DUF8039" evidence="6">
    <location>
        <begin position="108"/>
        <end position="194"/>
    </location>
</feature>
<comment type="caution">
    <text evidence="7">The sequence shown here is derived from an EMBL/GenBank/DDBJ whole genome shotgun (WGS) entry which is preliminary data.</text>
</comment>
<dbReference type="Gene3D" id="3.40.395.10">
    <property type="entry name" value="Adenoviral Proteinase, Chain A"/>
    <property type="match status" value="1"/>
</dbReference>
<feature type="region of interest" description="Disordered" evidence="4">
    <location>
        <begin position="202"/>
        <end position="242"/>
    </location>
</feature>
<dbReference type="InterPro" id="IPR038765">
    <property type="entry name" value="Papain-like_cys_pep_sf"/>
</dbReference>
<sequence length="569" mass="64742">MGFLKGFVRNRARPDASIVEGYYSEELIEYASSYLKCAENIGIPHSRHAGRLLGVGTIGLKAIDPDRDLLEVAHSIVLQHMTCIAPYIEEHMEISDGMSSGVSGHITVDRFDEIESCEIMSIHFGKEVKVGKGIIYPTNIHGVPMEPGYMKIQVDTVYPGWEGFMVPMPTDEVTLLGDATKDARFIQWPKDYLKVVPRMSLSLDSPSSSPSSSQQCSPLDHPTTSSSSPLHHPTVSEPKCDLQPNCDLQVEERLPTPATMSQGAPKKIPPKKLPPKQKNIPLKQKNLPPKQKTPPKQKQKRNHTVLPQKESSTIEKYLQVLAKRPMNIRNIADKFINKPKSGDFILVPALDGLYDEFYCDRIFYDSVLGWMSNGWLDGTILHWWGMHLYRLVQNGFKDNKCGIFNPSEIDFRLCRTHGDKVLKHIESTLRVQQDKTIFIAPYLQCEHWVLFVICPLMKTGYILDSLNKSWNKEPSFYSLTPLVEAACRGTSCGTSSLDWNWNMVKCPQQEATWECGYYVAIAMFELFFKLQSNFPHNVWNDIKPRTTRHIDEWVENSVSQFYSIHFSQT</sequence>
<dbReference type="EMBL" id="PKPP01004817">
    <property type="protein sequence ID" value="PWA62673.1"/>
    <property type="molecule type" value="Genomic_DNA"/>
</dbReference>
<organism evidence="7 8">
    <name type="scientific">Artemisia annua</name>
    <name type="common">Sweet wormwood</name>
    <dbReference type="NCBI Taxonomy" id="35608"/>
    <lineage>
        <taxon>Eukaryota</taxon>
        <taxon>Viridiplantae</taxon>
        <taxon>Streptophyta</taxon>
        <taxon>Embryophyta</taxon>
        <taxon>Tracheophyta</taxon>
        <taxon>Spermatophyta</taxon>
        <taxon>Magnoliopsida</taxon>
        <taxon>eudicotyledons</taxon>
        <taxon>Gunneridae</taxon>
        <taxon>Pentapetalae</taxon>
        <taxon>asterids</taxon>
        <taxon>campanulids</taxon>
        <taxon>Asterales</taxon>
        <taxon>Asteraceae</taxon>
        <taxon>Asteroideae</taxon>
        <taxon>Anthemideae</taxon>
        <taxon>Artemisiinae</taxon>
        <taxon>Artemisia</taxon>
    </lineage>
</organism>
<evidence type="ECO:0000256" key="1">
    <source>
        <dbReference type="ARBA" id="ARBA00005234"/>
    </source>
</evidence>
<feature type="compositionally biased region" description="Low complexity" evidence="4">
    <location>
        <begin position="276"/>
        <end position="292"/>
    </location>
</feature>
<dbReference type="AlphaFoldDB" id="A0A2U1MN38"/>
<dbReference type="OrthoDB" id="1899935at2759"/>
<dbReference type="InterPro" id="IPR003653">
    <property type="entry name" value="Peptidase_C48_C"/>
</dbReference>
<evidence type="ECO:0000256" key="4">
    <source>
        <dbReference type="SAM" id="MobiDB-lite"/>
    </source>
</evidence>
<dbReference type="SUPFAM" id="SSF54001">
    <property type="entry name" value="Cysteine proteinases"/>
    <property type="match status" value="1"/>
</dbReference>
<evidence type="ECO:0000256" key="3">
    <source>
        <dbReference type="ARBA" id="ARBA00022801"/>
    </source>
</evidence>
<dbReference type="PANTHER" id="PTHR33018:SF37">
    <property type="entry name" value="TRANSPOSASE TNP1_EN_SPM-LIKE DOMAIN-CONTAINING PROTEIN"/>
    <property type="match status" value="1"/>
</dbReference>
<dbReference type="Pfam" id="PF02902">
    <property type="entry name" value="Peptidase_C48"/>
    <property type="match status" value="1"/>
</dbReference>
<dbReference type="STRING" id="35608.A0A2U1MN38"/>
<dbReference type="Pfam" id="PF26133">
    <property type="entry name" value="DUF8039"/>
    <property type="match status" value="1"/>
</dbReference>
<evidence type="ECO:0008006" key="9">
    <source>
        <dbReference type="Google" id="ProtNLM"/>
    </source>
</evidence>
<evidence type="ECO:0000259" key="6">
    <source>
        <dbReference type="Pfam" id="PF26133"/>
    </source>
</evidence>
<name>A0A2U1MN38_ARTAN</name>
<proteinExistence type="inferred from homology"/>
<gene>
    <name evidence="7" type="ORF">CTI12_AA361790</name>
</gene>
<feature type="region of interest" description="Disordered" evidence="4">
    <location>
        <begin position="255"/>
        <end position="310"/>
    </location>
</feature>
<comment type="similarity">
    <text evidence="1">Belongs to the peptidase C48 family.</text>
</comment>
<evidence type="ECO:0000313" key="7">
    <source>
        <dbReference type="EMBL" id="PWA62673.1"/>
    </source>
</evidence>
<keyword evidence="8" id="KW-1185">Reference proteome</keyword>
<reference evidence="7 8" key="1">
    <citation type="journal article" date="2018" name="Mol. Plant">
        <title>The genome of Artemisia annua provides insight into the evolution of Asteraceae family and artemisinin biosynthesis.</title>
        <authorList>
            <person name="Shen Q."/>
            <person name="Zhang L."/>
            <person name="Liao Z."/>
            <person name="Wang S."/>
            <person name="Yan T."/>
            <person name="Shi P."/>
            <person name="Liu M."/>
            <person name="Fu X."/>
            <person name="Pan Q."/>
            <person name="Wang Y."/>
            <person name="Lv Z."/>
            <person name="Lu X."/>
            <person name="Zhang F."/>
            <person name="Jiang W."/>
            <person name="Ma Y."/>
            <person name="Chen M."/>
            <person name="Hao X."/>
            <person name="Li L."/>
            <person name="Tang Y."/>
            <person name="Lv G."/>
            <person name="Zhou Y."/>
            <person name="Sun X."/>
            <person name="Brodelius P.E."/>
            <person name="Rose J.K.C."/>
            <person name="Tang K."/>
        </authorList>
    </citation>
    <scope>NUCLEOTIDE SEQUENCE [LARGE SCALE GENOMIC DNA]</scope>
    <source>
        <strain evidence="8">cv. Huhao1</strain>
        <tissue evidence="7">Leaf</tissue>
    </source>
</reference>